<dbReference type="PRINTS" id="PR00722">
    <property type="entry name" value="CHYMOTRYPSIN"/>
</dbReference>
<accession>A0AA39CAN1</accession>
<dbReference type="SUPFAM" id="SSF50494">
    <property type="entry name" value="Trypsin-like serine proteases"/>
    <property type="match status" value="1"/>
</dbReference>
<dbReference type="InterPro" id="IPR018114">
    <property type="entry name" value="TRYPSIN_HIS"/>
</dbReference>
<dbReference type="InterPro" id="IPR009003">
    <property type="entry name" value="Peptidase_S1_PA"/>
</dbReference>
<reference evidence="4" key="2">
    <citation type="submission" date="2023-03" db="EMBL/GenBank/DDBJ databases">
        <authorList>
            <person name="Inwood S.N."/>
            <person name="Skelly J.G."/>
            <person name="Guhlin J."/>
            <person name="Harrop T.W.R."/>
            <person name="Goldson S.G."/>
            <person name="Dearden P.K."/>
        </authorList>
    </citation>
    <scope>NUCLEOTIDE SEQUENCE</scope>
    <source>
        <strain evidence="4">Lincoln</strain>
        <tissue evidence="4">Whole body</tissue>
    </source>
</reference>
<dbReference type="PANTHER" id="PTHR24252:SF18">
    <property type="entry name" value="OVOCHYMASE 1"/>
    <property type="match status" value="1"/>
</dbReference>
<dbReference type="PROSITE" id="PS00134">
    <property type="entry name" value="TRYPSIN_HIS"/>
    <property type="match status" value="1"/>
</dbReference>
<dbReference type="PROSITE" id="PS50240">
    <property type="entry name" value="TRYPSIN_DOM"/>
    <property type="match status" value="1"/>
</dbReference>
<feature type="domain" description="Peptidase S1" evidence="3">
    <location>
        <begin position="22"/>
        <end position="278"/>
    </location>
</feature>
<name>A0AA39CAN1_MICHY</name>
<evidence type="ECO:0000313" key="5">
    <source>
        <dbReference type="Proteomes" id="UP001168972"/>
    </source>
</evidence>
<dbReference type="InterPro" id="IPR001254">
    <property type="entry name" value="Trypsin_dom"/>
</dbReference>
<dbReference type="Proteomes" id="UP001168972">
    <property type="component" value="Unassembled WGS sequence"/>
</dbReference>
<dbReference type="CDD" id="cd00190">
    <property type="entry name" value="Tryp_SPc"/>
    <property type="match status" value="1"/>
</dbReference>
<dbReference type="Gene3D" id="2.40.10.10">
    <property type="entry name" value="Trypsin-like serine proteases"/>
    <property type="match status" value="1"/>
</dbReference>
<dbReference type="GO" id="GO:0004252">
    <property type="term" value="F:serine-type endopeptidase activity"/>
    <property type="evidence" value="ECO:0007669"/>
    <property type="project" value="InterPro"/>
</dbReference>
<keyword evidence="5" id="KW-1185">Reference proteome</keyword>
<evidence type="ECO:0000259" key="3">
    <source>
        <dbReference type="PROSITE" id="PS50240"/>
    </source>
</evidence>
<dbReference type="Pfam" id="PF00089">
    <property type="entry name" value="Trypsin"/>
    <property type="match status" value="1"/>
</dbReference>
<gene>
    <name evidence="4" type="ORF">PV327_009538</name>
</gene>
<reference evidence="4" key="1">
    <citation type="journal article" date="2023" name="bioRxiv">
        <title>Scaffold-level genome assemblies of two parasitoid biocontrol wasps reveal the parthenogenesis mechanism and an associated novel virus.</title>
        <authorList>
            <person name="Inwood S."/>
            <person name="Skelly J."/>
            <person name="Guhlin J."/>
            <person name="Harrop T."/>
            <person name="Goldson S."/>
            <person name="Dearden P."/>
        </authorList>
    </citation>
    <scope>NUCLEOTIDE SEQUENCE</scope>
    <source>
        <strain evidence="4">Lincoln</strain>
        <tissue evidence="4">Whole body</tissue>
    </source>
</reference>
<comment type="caution">
    <text evidence="4">The sequence shown here is derived from an EMBL/GenBank/DDBJ whole genome shotgun (WGS) entry which is preliminary data.</text>
</comment>
<dbReference type="InterPro" id="IPR043504">
    <property type="entry name" value="Peptidase_S1_PA_chymotrypsin"/>
</dbReference>
<dbReference type="GO" id="GO:0006508">
    <property type="term" value="P:proteolysis"/>
    <property type="evidence" value="ECO:0007669"/>
    <property type="project" value="InterPro"/>
</dbReference>
<feature type="signal peptide" evidence="2">
    <location>
        <begin position="1"/>
        <end position="17"/>
    </location>
</feature>
<sequence length="280" mass="31124">MIAHYLLIGIIVQGCFGFEPRVINGQSTKPHEFPHHVAIFIRKFPFIPEFLFCGGSIISPEWILTAGHCVPKIGSITVKAGKHYIDINESYQQNRHVIKSIVHEDFTGPSFSRKITSKNDIALLKLESPLIYTDYIRPIALPNYDEEISGYGEFCGWGATSTDLIPSFPNQLQKAEMEIINNDNCAALINAGFLGDSILEFEIYSGQICAMYSPQNAGPCFIDNGSGFIQYNETSLITTTSKIVGIFSWSRVPCGKDQGPAVFTRVSEFINWIQNNIAEG</sequence>
<proteinExistence type="predicted"/>
<dbReference type="EMBL" id="JAQQBR010001835">
    <property type="protein sequence ID" value="KAK0161019.1"/>
    <property type="molecule type" value="Genomic_DNA"/>
</dbReference>
<keyword evidence="2" id="KW-0732">Signal</keyword>
<evidence type="ECO:0000256" key="2">
    <source>
        <dbReference type="SAM" id="SignalP"/>
    </source>
</evidence>
<feature type="chain" id="PRO_5041238569" description="Peptidase S1 domain-containing protein" evidence="2">
    <location>
        <begin position="18"/>
        <end position="280"/>
    </location>
</feature>
<evidence type="ECO:0000256" key="1">
    <source>
        <dbReference type="ARBA" id="ARBA00023157"/>
    </source>
</evidence>
<dbReference type="AlphaFoldDB" id="A0AA39CAN1"/>
<dbReference type="SMART" id="SM00020">
    <property type="entry name" value="Tryp_SPc"/>
    <property type="match status" value="1"/>
</dbReference>
<dbReference type="InterPro" id="IPR001314">
    <property type="entry name" value="Peptidase_S1A"/>
</dbReference>
<keyword evidence="1" id="KW-1015">Disulfide bond</keyword>
<organism evidence="4 5">
    <name type="scientific">Microctonus hyperodae</name>
    <name type="common">Parasitoid wasp</name>
    <dbReference type="NCBI Taxonomy" id="165561"/>
    <lineage>
        <taxon>Eukaryota</taxon>
        <taxon>Metazoa</taxon>
        <taxon>Ecdysozoa</taxon>
        <taxon>Arthropoda</taxon>
        <taxon>Hexapoda</taxon>
        <taxon>Insecta</taxon>
        <taxon>Pterygota</taxon>
        <taxon>Neoptera</taxon>
        <taxon>Endopterygota</taxon>
        <taxon>Hymenoptera</taxon>
        <taxon>Apocrita</taxon>
        <taxon>Ichneumonoidea</taxon>
        <taxon>Braconidae</taxon>
        <taxon>Euphorinae</taxon>
        <taxon>Microctonus</taxon>
    </lineage>
</organism>
<dbReference type="FunFam" id="2.40.10.10:FF:000068">
    <property type="entry name" value="transmembrane protease serine 2"/>
    <property type="match status" value="1"/>
</dbReference>
<dbReference type="PANTHER" id="PTHR24252">
    <property type="entry name" value="ACROSIN-RELATED"/>
    <property type="match status" value="1"/>
</dbReference>
<evidence type="ECO:0000313" key="4">
    <source>
        <dbReference type="EMBL" id="KAK0161019.1"/>
    </source>
</evidence>
<protein>
    <recommendedName>
        <fullName evidence="3">Peptidase S1 domain-containing protein</fullName>
    </recommendedName>
</protein>